<feature type="non-terminal residue" evidence="2">
    <location>
        <position position="59"/>
    </location>
</feature>
<organism evidence="2 3">
    <name type="scientific">Phytophthora aleatoria</name>
    <dbReference type="NCBI Taxonomy" id="2496075"/>
    <lineage>
        <taxon>Eukaryota</taxon>
        <taxon>Sar</taxon>
        <taxon>Stramenopiles</taxon>
        <taxon>Oomycota</taxon>
        <taxon>Peronosporomycetes</taxon>
        <taxon>Peronosporales</taxon>
        <taxon>Peronosporaceae</taxon>
        <taxon>Phytophthora</taxon>
    </lineage>
</organism>
<gene>
    <name evidence="2" type="ORF">JG688_00007508</name>
</gene>
<dbReference type="Proteomes" id="UP000709295">
    <property type="component" value="Unassembled WGS sequence"/>
</dbReference>
<comment type="caution">
    <text evidence="2">The sequence shown here is derived from an EMBL/GenBank/DDBJ whole genome shotgun (WGS) entry which is preliminary data.</text>
</comment>
<protein>
    <submittedName>
        <fullName evidence="2">Uncharacterized protein</fullName>
    </submittedName>
</protein>
<dbReference type="EMBL" id="JAENGY010000361">
    <property type="protein sequence ID" value="KAG6964869.1"/>
    <property type="molecule type" value="Genomic_DNA"/>
</dbReference>
<feature type="region of interest" description="Disordered" evidence="1">
    <location>
        <begin position="33"/>
        <end position="59"/>
    </location>
</feature>
<proteinExistence type="predicted"/>
<reference evidence="2" key="1">
    <citation type="submission" date="2021-01" db="EMBL/GenBank/DDBJ databases">
        <title>Phytophthora aleatoria, a newly-described species from Pinus radiata is distinct from Phytophthora cactorum isolates based on comparative genomics.</title>
        <authorList>
            <person name="Mcdougal R."/>
            <person name="Panda P."/>
            <person name="Williams N."/>
            <person name="Studholme D.J."/>
        </authorList>
    </citation>
    <scope>NUCLEOTIDE SEQUENCE</scope>
    <source>
        <strain evidence="2">NZFS 4037</strain>
    </source>
</reference>
<sequence length="59" mass="6946">MGGGYDRAQDRPPPRHPRASVQTIIRFQKKHGHVNLKPRPGRPRCTDLRHDRRIVREVE</sequence>
<name>A0A8J5MG96_9STRA</name>
<dbReference type="AlphaFoldDB" id="A0A8J5MG96"/>
<accession>A0A8J5MG96</accession>
<evidence type="ECO:0000313" key="2">
    <source>
        <dbReference type="EMBL" id="KAG6964869.1"/>
    </source>
</evidence>
<feature type="compositionally biased region" description="Basic and acidic residues" evidence="1">
    <location>
        <begin position="44"/>
        <end position="59"/>
    </location>
</feature>
<evidence type="ECO:0000313" key="3">
    <source>
        <dbReference type="Proteomes" id="UP000709295"/>
    </source>
</evidence>
<keyword evidence="3" id="KW-1185">Reference proteome</keyword>
<evidence type="ECO:0000256" key="1">
    <source>
        <dbReference type="SAM" id="MobiDB-lite"/>
    </source>
</evidence>
<feature type="compositionally biased region" description="Basic residues" evidence="1">
    <location>
        <begin position="33"/>
        <end position="42"/>
    </location>
</feature>